<dbReference type="PANTHER" id="PTHR33392">
    <property type="entry name" value="POLYISOPRENYL-TEICHOIC ACID--PEPTIDOGLYCAN TEICHOIC ACID TRANSFERASE TAGU"/>
    <property type="match status" value="1"/>
</dbReference>
<keyword evidence="8" id="KW-1185">Reference proteome</keyword>
<organism evidence="5 7">
    <name type="scientific">Candidatus Chlorohelix allophototropha</name>
    <dbReference type="NCBI Taxonomy" id="3003348"/>
    <lineage>
        <taxon>Bacteria</taxon>
        <taxon>Bacillati</taxon>
        <taxon>Chloroflexota</taxon>
        <taxon>Chloroflexia</taxon>
        <taxon>Candidatus Chloroheliales</taxon>
        <taxon>Candidatus Chloroheliaceae</taxon>
        <taxon>Candidatus Chlorohelix</taxon>
    </lineage>
</organism>
<evidence type="ECO:0000256" key="2">
    <source>
        <dbReference type="SAM" id="Phobius"/>
    </source>
</evidence>
<dbReference type="Pfam" id="PF13399">
    <property type="entry name" value="LytR_C"/>
    <property type="match status" value="1"/>
</dbReference>
<dbReference type="RefSeq" id="WP_341470835.1">
    <property type="nucleotide sequence ID" value="NZ_CP128400.1"/>
</dbReference>
<dbReference type="InterPro" id="IPR004474">
    <property type="entry name" value="LytR_CpsA_psr"/>
</dbReference>
<evidence type="ECO:0000313" key="7">
    <source>
        <dbReference type="Proteomes" id="UP000521676"/>
    </source>
</evidence>
<feature type="transmembrane region" description="Helical" evidence="2">
    <location>
        <begin position="20"/>
        <end position="40"/>
    </location>
</feature>
<evidence type="ECO:0000256" key="1">
    <source>
        <dbReference type="ARBA" id="ARBA00006068"/>
    </source>
</evidence>
<evidence type="ECO:0000313" key="8">
    <source>
        <dbReference type="Proteomes" id="UP001431572"/>
    </source>
</evidence>
<evidence type="ECO:0000313" key="5">
    <source>
        <dbReference type="EMBL" id="NWJ49002.1"/>
    </source>
</evidence>
<feature type="domain" description="Cell envelope-related transcriptional attenuator" evidence="3">
    <location>
        <begin position="132"/>
        <end position="319"/>
    </location>
</feature>
<dbReference type="Proteomes" id="UP001431572">
    <property type="component" value="Chromosome 2"/>
</dbReference>
<dbReference type="Pfam" id="PF03816">
    <property type="entry name" value="LytR_cpsA_psr"/>
    <property type="match status" value="1"/>
</dbReference>
<dbReference type="EMBL" id="JACATZ010000003">
    <property type="protein sequence ID" value="NWJ49002.1"/>
    <property type="molecule type" value="Genomic_DNA"/>
</dbReference>
<keyword evidence="2" id="KW-1133">Transmembrane helix</keyword>
<comment type="similarity">
    <text evidence="1">Belongs to the LytR/CpsA/Psr (LCP) family.</text>
</comment>
<protein>
    <submittedName>
        <fullName evidence="5">LCP family protein</fullName>
    </submittedName>
</protein>
<dbReference type="Gene3D" id="3.40.630.190">
    <property type="entry name" value="LCP protein"/>
    <property type="match status" value="1"/>
</dbReference>
<dbReference type="Proteomes" id="UP000521676">
    <property type="component" value="Unassembled WGS sequence"/>
</dbReference>
<evidence type="ECO:0000259" key="3">
    <source>
        <dbReference type="Pfam" id="PF03816"/>
    </source>
</evidence>
<name>A0A8T7MAR2_9CHLR</name>
<keyword evidence="2" id="KW-0812">Transmembrane</keyword>
<dbReference type="InterPro" id="IPR050922">
    <property type="entry name" value="LytR/CpsA/Psr_CW_biosynth"/>
</dbReference>
<dbReference type="NCBIfam" id="TIGR00350">
    <property type="entry name" value="lytR_cpsA_psr"/>
    <property type="match status" value="1"/>
</dbReference>
<dbReference type="PANTHER" id="PTHR33392:SF6">
    <property type="entry name" value="POLYISOPRENYL-TEICHOIC ACID--PEPTIDOGLYCAN TEICHOIC ACID TRANSFERASE TAGU"/>
    <property type="match status" value="1"/>
</dbReference>
<dbReference type="AlphaFoldDB" id="A0A8T7MAR2"/>
<dbReference type="InterPro" id="IPR027381">
    <property type="entry name" value="LytR/CpsA/Psr_C"/>
</dbReference>
<gene>
    <name evidence="5" type="ORF">HXX08_24335</name>
    <name evidence="6" type="ORF">OZ401_004553</name>
</gene>
<sequence length="532" mass="58788">MKKNPNLQDKNGARKKGLSIWVWIAGSLLIVLLGIGIYGFTRFNSFKDDTFGGRDEVSLLNTTSTSSNLTSGTTTSLTPISAPATVSIVTTLPPTATPEPADPIVQKIRRGEKVSLMILGYGGGGHDGGYLTDTILQVIFDPAKKAVTMVSIPRDLWVFVPYGGTKTGYWGKVNSAFSYIMENNDTKGLSSRYRYNSENFNSRVDAASILTKDIIENITGVPVDYWAVVSFDGFRQFINAIGGVYLNVEKTFDDYEYPRNDDPSIDPGYMHIHFDAGWQTLNGERAIEYSRSRHSLQDGNDFGRSKRQMNVIQAVKDKVTKPDILLKALPIMDALQGKVRTSLSFDRVTALASYFRSSEGSSLTSGVYFVPMVLSNTNYLTDSNSDPSIYYLEPIEGEGNYKAIQEWIRNALLYPELKRENLTLQVQNATGLSKPGVTASTLLKEQGLTVLEPQWATSQLFTQIVDYTNGKGAASLKALRNVFPTVPITQRDIPYKGYTGPDVVIVLGKDYSKDNSFDIITNTDLYSPSIKN</sequence>
<keyword evidence="2" id="KW-0472">Membrane</keyword>
<evidence type="ECO:0000313" key="6">
    <source>
        <dbReference type="EMBL" id="WJW68931.1"/>
    </source>
</evidence>
<accession>A0A8T7MAR2</accession>
<feature type="domain" description="LytR/CpsA/Psr regulator C-terminal" evidence="4">
    <location>
        <begin position="422"/>
        <end position="511"/>
    </location>
</feature>
<reference evidence="6" key="2">
    <citation type="journal article" date="2024" name="Nature">
        <title>Anoxygenic phototroph of the Chloroflexota uses a type I reaction centre.</title>
        <authorList>
            <person name="Tsuji J.M."/>
            <person name="Shaw N.A."/>
            <person name="Nagashima S."/>
            <person name="Venkiteswaran J.J."/>
            <person name="Schiff S.L."/>
            <person name="Watanabe T."/>
            <person name="Fukui M."/>
            <person name="Hanada S."/>
            <person name="Tank M."/>
            <person name="Neufeld J.D."/>
        </authorList>
    </citation>
    <scope>NUCLEOTIDE SEQUENCE</scope>
    <source>
        <strain evidence="6">L227-S17</strain>
    </source>
</reference>
<evidence type="ECO:0000259" key="4">
    <source>
        <dbReference type="Pfam" id="PF13399"/>
    </source>
</evidence>
<dbReference type="EMBL" id="CP128400">
    <property type="protein sequence ID" value="WJW68931.1"/>
    <property type="molecule type" value="Genomic_DNA"/>
</dbReference>
<proteinExistence type="inferred from homology"/>
<reference evidence="5 7" key="1">
    <citation type="submission" date="2020-06" db="EMBL/GenBank/DDBJ databases">
        <title>Anoxygenic phototrophic Chloroflexota member uses a Type I reaction center.</title>
        <authorList>
            <person name="Tsuji J.M."/>
            <person name="Shaw N.A."/>
            <person name="Nagashima S."/>
            <person name="Venkiteswaran J."/>
            <person name="Schiff S.L."/>
            <person name="Hanada S."/>
            <person name="Tank M."/>
            <person name="Neufeld J.D."/>
        </authorList>
    </citation>
    <scope>NUCLEOTIDE SEQUENCE [LARGE SCALE GENOMIC DNA]</scope>
    <source>
        <strain evidence="5">L227-S17</strain>
    </source>
</reference>